<dbReference type="GO" id="GO:0004425">
    <property type="term" value="F:indole-3-glycerol-phosphate synthase activity"/>
    <property type="evidence" value="ECO:0007669"/>
    <property type="project" value="UniProtKB-UniRule"/>
</dbReference>
<keyword evidence="4 9" id="KW-0028">Amino-acid biosynthesis</keyword>
<evidence type="ECO:0000256" key="9">
    <source>
        <dbReference type="HAMAP-Rule" id="MF_00134"/>
    </source>
</evidence>
<dbReference type="PANTHER" id="PTHR22854">
    <property type="entry name" value="TRYPTOPHAN BIOSYNTHESIS PROTEIN"/>
    <property type="match status" value="1"/>
</dbReference>
<accession>A0A2K9P386</accession>
<dbReference type="HAMAP" id="MF_00134_B">
    <property type="entry name" value="IGPS_B"/>
    <property type="match status" value="1"/>
</dbReference>
<feature type="domain" description="Indole-3-glycerol phosphate synthase" evidence="10">
    <location>
        <begin position="4"/>
        <end position="259"/>
    </location>
</feature>
<dbReference type="InterPro" id="IPR011060">
    <property type="entry name" value="RibuloseP-bd_barrel"/>
</dbReference>
<protein>
    <recommendedName>
        <fullName evidence="9">Indole-3-glycerol phosphate synthase</fullName>
        <shortName evidence="9">IGPS</shortName>
        <ecNumber evidence="9">4.1.1.48</ecNumber>
    </recommendedName>
</protein>
<sequence>MDILEKIVTKKKIYLENTKQKVSYKTLRSNVEHSFGNRKVISFYNALKDYEKISIIAEVKKASPSKGLIRPDLNHIAVAEAYLNSDVQAMSVLTETDFFLGRPEFISDIRKISNIPLLRKDFIIDEYQIYEAYMLGADAVLLIAAILDDTTLKEFMSIAESLGLDCLTEVHDIEEMKRVNNLGAKIVGINNRNLKTFEEDLHTTERLTAGLENRSEKAVVSESGIKNNTDLRYLETLGIDAVLIGESFMRRQDIAGAVSSMRGL</sequence>
<gene>
    <name evidence="9" type="primary">trpC</name>
    <name evidence="11" type="ORF">B9O19_01148</name>
</gene>
<dbReference type="UniPathway" id="UPA00035">
    <property type="reaction ID" value="UER00043"/>
</dbReference>
<comment type="catalytic activity">
    <reaction evidence="1 9">
        <text>1-(2-carboxyphenylamino)-1-deoxy-D-ribulose 5-phosphate + H(+) = (1S,2R)-1-C-(indol-3-yl)glycerol 3-phosphate + CO2 + H2O</text>
        <dbReference type="Rhea" id="RHEA:23476"/>
        <dbReference type="ChEBI" id="CHEBI:15377"/>
        <dbReference type="ChEBI" id="CHEBI:15378"/>
        <dbReference type="ChEBI" id="CHEBI:16526"/>
        <dbReference type="ChEBI" id="CHEBI:58613"/>
        <dbReference type="ChEBI" id="CHEBI:58866"/>
        <dbReference type="EC" id="4.1.1.48"/>
    </reaction>
</comment>
<comment type="similarity">
    <text evidence="3 9">Belongs to the TrpC family.</text>
</comment>
<dbReference type="InterPro" id="IPR045186">
    <property type="entry name" value="Indole-3-glycerol_P_synth"/>
</dbReference>
<dbReference type="Proteomes" id="UP000235589">
    <property type="component" value="Chromosome"/>
</dbReference>
<keyword evidence="8 9" id="KW-0456">Lyase</keyword>
<keyword evidence="12" id="KW-1185">Reference proteome</keyword>
<evidence type="ECO:0000256" key="1">
    <source>
        <dbReference type="ARBA" id="ARBA00001633"/>
    </source>
</evidence>
<dbReference type="EC" id="4.1.1.48" evidence="9"/>
<evidence type="ECO:0000256" key="3">
    <source>
        <dbReference type="ARBA" id="ARBA00008737"/>
    </source>
</evidence>
<dbReference type="Gene3D" id="3.20.20.70">
    <property type="entry name" value="Aldolase class I"/>
    <property type="match status" value="1"/>
</dbReference>
<dbReference type="GeneID" id="98062556"/>
<evidence type="ECO:0000256" key="7">
    <source>
        <dbReference type="ARBA" id="ARBA00023141"/>
    </source>
</evidence>
<name>A0A2K9P386_9FIRM</name>
<evidence type="ECO:0000256" key="4">
    <source>
        <dbReference type="ARBA" id="ARBA00022605"/>
    </source>
</evidence>
<dbReference type="AlphaFoldDB" id="A0A2K9P386"/>
<evidence type="ECO:0000256" key="2">
    <source>
        <dbReference type="ARBA" id="ARBA00004696"/>
    </source>
</evidence>
<evidence type="ECO:0000313" key="11">
    <source>
        <dbReference type="EMBL" id="AUO19309.1"/>
    </source>
</evidence>
<dbReference type="InterPro" id="IPR013785">
    <property type="entry name" value="Aldolase_TIM"/>
</dbReference>
<dbReference type="PANTHER" id="PTHR22854:SF2">
    <property type="entry name" value="INDOLE-3-GLYCEROL-PHOSPHATE SYNTHASE"/>
    <property type="match status" value="1"/>
</dbReference>
<dbReference type="EMBL" id="CP020991">
    <property type="protein sequence ID" value="AUO19309.1"/>
    <property type="molecule type" value="Genomic_DNA"/>
</dbReference>
<dbReference type="FunFam" id="3.20.20.70:FF:000024">
    <property type="entry name" value="Indole-3-glycerol phosphate synthase"/>
    <property type="match status" value="1"/>
</dbReference>
<evidence type="ECO:0000313" key="12">
    <source>
        <dbReference type="Proteomes" id="UP000235589"/>
    </source>
</evidence>
<dbReference type="InterPro" id="IPR013798">
    <property type="entry name" value="Indole-3-glycerol_P_synth_dom"/>
</dbReference>
<dbReference type="CDD" id="cd00331">
    <property type="entry name" value="IGPS"/>
    <property type="match status" value="1"/>
</dbReference>
<keyword evidence="5 9" id="KW-0210">Decarboxylase</keyword>
<dbReference type="GO" id="GO:0004640">
    <property type="term" value="F:phosphoribosylanthranilate isomerase activity"/>
    <property type="evidence" value="ECO:0007669"/>
    <property type="project" value="TreeGrafter"/>
</dbReference>
<evidence type="ECO:0000256" key="5">
    <source>
        <dbReference type="ARBA" id="ARBA00022793"/>
    </source>
</evidence>
<dbReference type="Pfam" id="PF00218">
    <property type="entry name" value="IGPS"/>
    <property type="match status" value="1"/>
</dbReference>
<dbReference type="OrthoDB" id="9804217at2"/>
<proteinExistence type="inferred from homology"/>
<dbReference type="PROSITE" id="PS00614">
    <property type="entry name" value="IGPS"/>
    <property type="match status" value="1"/>
</dbReference>
<keyword evidence="6 9" id="KW-0822">Tryptophan biosynthesis</keyword>
<dbReference type="SUPFAM" id="SSF51366">
    <property type="entry name" value="Ribulose-phoshate binding barrel"/>
    <property type="match status" value="1"/>
</dbReference>
<dbReference type="KEGG" id="mpec:B9O19_01148"/>
<comment type="pathway">
    <text evidence="2 9">Amino-acid biosynthesis; L-tryptophan biosynthesis; L-tryptophan from chorismate: step 4/5.</text>
</comment>
<dbReference type="GO" id="GO:0000162">
    <property type="term" value="P:L-tryptophan biosynthetic process"/>
    <property type="evidence" value="ECO:0007669"/>
    <property type="project" value="UniProtKB-UniRule"/>
</dbReference>
<dbReference type="RefSeq" id="WP_102365523.1">
    <property type="nucleotide sequence ID" value="NZ_CP020991.1"/>
</dbReference>
<evidence type="ECO:0000259" key="10">
    <source>
        <dbReference type="Pfam" id="PF00218"/>
    </source>
</evidence>
<reference evidence="11 12" key="1">
    <citation type="submission" date="2017-04" db="EMBL/GenBank/DDBJ databases">
        <title>Monoglobus pectinilyticus 14 draft genome.</title>
        <authorList>
            <person name="Kim C."/>
            <person name="Rosendale D.I."/>
            <person name="Kelly W.J."/>
            <person name="Tannock G.W."/>
            <person name="Patchett M.L."/>
            <person name="Jordens J.Z."/>
        </authorList>
    </citation>
    <scope>NUCLEOTIDE SEQUENCE [LARGE SCALE GENOMIC DNA]</scope>
    <source>
        <strain evidence="11 12">14</strain>
    </source>
</reference>
<organism evidence="11 12">
    <name type="scientific">Monoglobus pectinilyticus</name>
    <dbReference type="NCBI Taxonomy" id="1981510"/>
    <lineage>
        <taxon>Bacteria</taxon>
        <taxon>Bacillati</taxon>
        <taxon>Bacillota</taxon>
        <taxon>Clostridia</taxon>
        <taxon>Monoglobales</taxon>
        <taxon>Monoglobaceae</taxon>
        <taxon>Monoglobus</taxon>
    </lineage>
</organism>
<keyword evidence="7 9" id="KW-0057">Aromatic amino acid biosynthesis</keyword>
<evidence type="ECO:0000256" key="6">
    <source>
        <dbReference type="ARBA" id="ARBA00022822"/>
    </source>
</evidence>
<dbReference type="NCBIfam" id="NF001377">
    <property type="entry name" value="PRK00278.2-4"/>
    <property type="match status" value="1"/>
</dbReference>
<dbReference type="InterPro" id="IPR001468">
    <property type="entry name" value="Indole-3-GlycerolPSynthase_CS"/>
</dbReference>
<evidence type="ECO:0000256" key="8">
    <source>
        <dbReference type="ARBA" id="ARBA00023239"/>
    </source>
</evidence>